<evidence type="ECO:0000256" key="1">
    <source>
        <dbReference type="SAM" id="SignalP"/>
    </source>
</evidence>
<reference evidence="2 3" key="1">
    <citation type="submission" date="2019-07" db="EMBL/GenBank/DDBJ databases">
        <title>Tepidimonas aquatica CLN-1 draft genome.</title>
        <authorList>
            <person name="Da Costa M.S."/>
            <person name="Froufe H.J.C."/>
            <person name="Egas C."/>
            <person name="Albuquerque L."/>
        </authorList>
    </citation>
    <scope>NUCLEOTIDE SEQUENCE [LARGE SCALE GENOMIC DNA]</scope>
    <source>
        <strain evidence="2 3">CLN-1</strain>
    </source>
</reference>
<gene>
    <name evidence="2" type="ORF">Taqua_01894</name>
</gene>
<organism evidence="2 3">
    <name type="scientific">Tepidimonas aquatica</name>
    <dbReference type="NCBI Taxonomy" id="247482"/>
    <lineage>
        <taxon>Bacteria</taxon>
        <taxon>Pseudomonadati</taxon>
        <taxon>Pseudomonadota</taxon>
        <taxon>Betaproteobacteria</taxon>
        <taxon>Burkholderiales</taxon>
        <taxon>Tepidimonas</taxon>
    </lineage>
</organism>
<sequence>MLHRIVRWVALMCTGLMLAATAHAAEPIKVVYHLSEGIPQASRAIGNIRNHLNADPTAKIVVVTHGLGIDFLLEGATNQQDQPFAGAVADLANKGVEFRVCNNTLMARKIDPNKLVPEAKIVPSGVAEVAKLQAREGFVYLRP</sequence>
<dbReference type="AlphaFoldDB" id="A0A554WHJ9"/>
<dbReference type="Gene3D" id="3.40.1260.10">
    <property type="entry name" value="DsrEFH-like"/>
    <property type="match status" value="1"/>
</dbReference>
<name>A0A554WHJ9_9BURK</name>
<dbReference type="PANTHER" id="PTHR37691:SF1">
    <property type="entry name" value="BLR3518 PROTEIN"/>
    <property type="match status" value="1"/>
</dbReference>
<dbReference type="EMBL" id="VJNA01000024">
    <property type="protein sequence ID" value="TSE23056.1"/>
    <property type="molecule type" value="Genomic_DNA"/>
</dbReference>
<feature type="signal peptide" evidence="1">
    <location>
        <begin position="1"/>
        <end position="24"/>
    </location>
</feature>
<dbReference type="Pfam" id="PF02635">
    <property type="entry name" value="DsrE"/>
    <property type="match status" value="1"/>
</dbReference>
<protein>
    <submittedName>
        <fullName evidence="2">DsrE/DsrF-like family protein</fullName>
    </submittedName>
</protein>
<evidence type="ECO:0000313" key="2">
    <source>
        <dbReference type="EMBL" id="TSE23056.1"/>
    </source>
</evidence>
<dbReference type="InterPro" id="IPR027396">
    <property type="entry name" value="DsrEFH-like"/>
</dbReference>
<dbReference type="Proteomes" id="UP000318554">
    <property type="component" value="Unassembled WGS sequence"/>
</dbReference>
<dbReference type="RefSeq" id="WP_185969604.1">
    <property type="nucleotide sequence ID" value="NZ_VJNA01000024.1"/>
</dbReference>
<keyword evidence="3" id="KW-1185">Reference proteome</keyword>
<dbReference type="PANTHER" id="PTHR37691">
    <property type="entry name" value="BLR3518 PROTEIN"/>
    <property type="match status" value="1"/>
</dbReference>
<proteinExistence type="predicted"/>
<dbReference type="SUPFAM" id="SSF75169">
    <property type="entry name" value="DsrEFH-like"/>
    <property type="match status" value="1"/>
</dbReference>
<keyword evidence="1" id="KW-0732">Signal</keyword>
<accession>A0A554WHJ9</accession>
<feature type="chain" id="PRO_5022025612" evidence="1">
    <location>
        <begin position="25"/>
        <end position="143"/>
    </location>
</feature>
<comment type="caution">
    <text evidence="2">The sequence shown here is derived from an EMBL/GenBank/DDBJ whole genome shotgun (WGS) entry which is preliminary data.</text>
</comment>
<dbReference type="InterPro" id="IPR003787">
    <property type="entry name" value="Sulphur_relay_DsrE/F-like"/>
</dbReference>
<evidence type="ECO:0000313" key="3">
    <source>
        <dbReference type="Proteomes" id="UP000318554"/>
    </source>
</evidence>